<keyword evidence="2" id="KW-0813">Transport</keyword>
<dbReference type="InterPro" id="IPR003352">
    <property type="entry name" value="PTS_EIIC"/>
</dbReference>
<dbReference type="Pfam" id="PF02378">
    <property type="entry name" value="PTS_EIIC"/>
    <property type="match status" value="1"/>
</dbReference>
<feature type="transmembrane region" description="Helical" evidence="9">
    <location>
        <begin position="63"/>
        <end position="91"/>
    </location>
</feature>
<evidence type="ECO:0000313" key="11">
    <source>
        <dbReference type="EMBL" id="SFG73649.1"/>
    </source>
</evidence>
<dbReference type="EMBL" id="FOOY01000019">
    <property type="protein sequence ID" value="SFG73649.1"/>
    <property type="molecule type" value="Genomic_DNA"/>
</dbReference>
<name>A0A1I2UBB0_9BACL</name>
<dbReference type="PANTHER" id="PTHR30009">
    <property type="entry name" value="CYTOCHROME C-TYPE SYNTHESIS PROTEIN AND PTS TRANSMEMBRANE COMPONENT"/>
    <property type="match status" value="1"/>
</dbReference>
<dbReference type="InterPro" id="IPR013013">
    <property type="entry name" value="PTS_EIIC_1"/>
</dbReference>
<feature type="transmembrane region" description="Helical" evidence="9">
    <location>
        <begin position="144"/>
        <end position="167"/>
    </location>
</feature>
<keyword evidence="7 9" id="KW-1133">Transmembrane helix</keyword>
<evidence type="ECO:0000256" key="6">
    <source>
        <dbReference type="ARBA" id="ARBA00022692"/>
    </source>
</evidence>
<keyword evidence="6 9" id="KW-0812">Transmembrane</keyword>
<sequence length="183" mass="19669">MTATKVSERNKLLRDFERFGRSFLLPVSVLPAAGIIKGIGSAFTNSSTVEMYPFLGNHIFQFLMQLLVTLGNVAFDNLPIIFAVGVAVGLAKNEKGSAALSGLIGFLVLHYTLHFMLVATGTLVDTAGMDPTKAALALADKMQTTVLGIQTMDLNVFGGIITGFIVYKVHKHSIKIQLPAVRC</sequence>
<feature type="transmembrane region" description="Helical" evidence="9">
    <location>
        <begin position="103"/>
        <end position="124"/>
    </location>
</feature>
<protein>
    <submittedName>
        <fullName evidence="11">Phosphotransferase system, EIIC</fullName>
    </submittedName>
</protein>
<evidence type="ECO:0000256" key="3">
    <source>
        <dbReference type="ARBA" id="ARBA00022475"/>
    </source>
</evidence>
<feature type="domain" description="PTS EIIC type-1" evidence="10">
    <location>
        <begin position="10"/>
        <end position="183"/>
    </location>
</feature>
<evidence type="ECO:0000256" key="8">
    <source>
        <dbReference type="ARBA" id="ARBA00023136"/>
    </source>
</evidence>
<evidence type="ECO:0000259" key="10">
    <source>
        <dbReference type="PROSITE" id="PS51103"/>
    </source>
</evidence>
<keyword evidence="5" id="KW-0598">Phosphotransferase system</keyword>
<evidence type="ECO:0000256" key="2">
    <source>
        <dbReference type="ARBA" id="ARBA00022448"/>
    </source>
</evidence>
<dbReference type="PANTHER" id="PTHR30009:SF24">
    <property type="entry name" value="PTS SYSTEM, IIBC COMPONENT"/>
    <property type="match status" value="1"/>
</dbReference>
<evidence type="ECO:0000256" key="5">
    <source>
        <dbReference type="ARBA" id="ARBA00022683"/>
    </source>
</evidence>
<dbReference type="PROSITE" id="PS51103">
    <property type="entry name" value="PTS_EIIC_TYPE_1"/>
    <property type="match status" value="1"/>
</dbReference>
<evidence type="ECO:0000256" key="7">
    <source>
        <dbReference type="ARBA" id="ARBA00022989"/>
    </source>
</evidence>
<dbReference type="GO" id="GO:0009401">
    <property type="term" value="P:phosphoenolpyruvate-dependent sugar phosphotransferase system"/>
    <property type="evidence" value="ECO:0007669"/>
    <property type="project" value="UniProtKB-KW"/>
</dbReference>
<evidence type="ECO:0000256" key="1">
    <source>
        <dbReference type="ARBA" id="ARBA00004651"/>
    </source>
</evidence>
<dbReference type="STRING" id="269670.SAMN02982927_02612"/>
<dbReference type="GO" id="GO:0005886">
    <property type="term" value="C:plasma membrane"/>
    <property type="evidence" value="ECO:0007669"/>
    <property type="project" value="UniProtKB-SubCell"/>
</dbReference>
<evidence type="ECO:0000256" key="9">
    <source>
        <dbReference type="SAM" id="Phobius"/>
    </source>
</evidence>
<accession>A0A1I2UBB0</accession>
<keyword evidence="12" id="KW-1185">Reference proteome</keyword>
<gene>
    <name evidence="11" type="ORF">SAMN02982927_02612</name>
</gene>
<keyword evidence="11" id="KW-0808">Transferase</keyword>
<reference evidence="12" key="1">
    <citation type="submission" date="2016-10" db="EMBL/GenBank/DDBJ databases">
        <authorList>
            <person name="Varghese N."/>
            <person name="Submissions S."/>
        </authorList>
    </citation>
    <scope>NUCLEOTIDE SEQUENCE [LARGE SCALE GENOMIC DNA]</scope>
    <source>
        <strain evidence="12">ATCC 700379</strain>
    </source>
</reference>
<comment type="subcellular location">
    <subcellularLocation>
        <location evidence="1">Cell membrane</location>
        <topology evidence="1">Multi-pass membrane protein</topology>
    </subcellularLocation>
</comment>
<dbReference type="GO" id="GO:0008982">
    <property type="term" value="F:protein-N(PI)-phosphohistidine-sugar phosphotransferase activity"/>
    <property type="evidence" value="ECO:0007669"/>
    <property type="project" value="InterPro"/>
</dbReference>
<dbReference type="RefSeq" id="WP_245734259.1">
    <property type="nucleotide sequence ID" value="NZ_FOOY01000019.1"/>
</dbReference>
<dbReference type="GO" id="GO:0090563">
    <property type="term" value="F:protein-phosphocysteine-sugar phosphotransferase activity"/>
    <property type="evidence" value="ECO:0007669"/>
    <property type="project" value="TreeGrafter"/>
</dbReference>
<organism evidence="11 12">
    <name type="scientific">Sporolactobacillus nakayamae</name>
    <dbReference type="NCBI Taxonomy" id="269670"/>
    <lineage>
        <taxon>Bacteria</taxon>
        <taxon>Bacillati</taxon>
        <taxon>Bacillota</taxon>
        <taxon>Bacilli</taxon>
        <taxon>Bacillales</taxon>
        <taxon>Sporolactobacillaceae</taxon>
        <taxon>Sporolactobacillus</taxon>
    </lineage>
</organism>
<evidence type="ECO:0000256" key="4">
    <source>
        <dbReference type="ARBA" id="ARBA00022597"/>
    </source>
</evidence>
<evidence type="ECO:0000313" key="12">
    <source>
        <dbReference type="Proteomes" id="UP000198752"/>
    </source>
</evidence>
<dbReference type="Proteomes" id="UP000198752">
    <property type="component" value="Unassembled WGS sequence"/>
</dbReference>
<keyword evidence="4" id="KW-0762">Sugar transport</keyword>
<proteinExistence type="predicted"/>
<dbReference type="InterPro" id="IPR050429">
    <property type="entry name" value="PTS_Glucose_EIICBA"/>
</dbReference>
<feature type="transmembrane region" description="Helical" evidence="9">
    <location>
        <begin position="21"/>
        <end position="43"/>
    </location>
</feature>
<keyword evidence="3" id="KW-1003">Cell membrane</keyword>
<keyword evidence="8 9" id="KW-0472">Membrane</keyword>
<dbReference type="AlphaFoldDB" id="A0A1I2UBB0"/>